<reference evidence="2" key="1">
    <citation type="submission" date="2016-11" db="EMBL/GenBank/DDBJ databases">
        <authorList>
            <person name="Jaros S."/>
            <person name="Januszkiewicz K."/>
            <person name="Wedrychowicz H."/>
        </authorList>
    </citation>
    <scope>NUCLEOTIDE SEQUENCE [LARGE SCALE GENOMIC DNA]</scope>
    <source>
        <strain evidence="2">DSM 784</strain>
    </source>
</reference>
<dbReference type="AlphaFoldDB" id="A0A1K1MLV6"/>
<organism evidence="2 3">
    <name type="scientific">Chitinophaga sancti</name>
    <dbReference type="NCBI Taxonomy" id="1004"/>
    <lineage>
        <taxon>Bacteria</taxon>
        <taxon>Pseudomonadati</taxon>
        <taxon>Bacteroidota</taxon>
        <taxon>Chitinophagia</taxon>
        <taxon>Chitinophagales</taxon>
        <taxon>Chitinophagaceae</taxon>
        <taxon>Chitinophaga</taxon>
    </lineage>
</organism>
<evidence type="ECO:0000256" key="1">
    <source>
        <dbReference type="SAM" id="MobiDB-lite"/>
    </source>
</evidence>
<name>A0A1K1MLV6_9BACT</name>
<accession>A0A1K1MLV6</accession>
<proteinExistence type="predicted"/>
<sequence length="58" mass="6417">METSAFDNTRPGNNLNGKMLQFHSPDNIPRKNLDPAVKSIHKFPSCGKISNAKVTVYS</sequence>
<evidence type="ECO:0000313" key="2">
    <source>
        <dbReference type="EMBL" id="SFW24136.1"/>
    </source>
</evidence>
<feature type="compositionally biased region" description="Polar residues" evidence="1">
    <location>
        <begin position="1"/>
        <end position="16"/>
    </location>
</feature>
<dbReference type="Proteomes" id="UP000183788">
    <property type="component" value="Unassembled WGS sequence"/>
</dbReference>
<evidence type="ECO:0000313" key="3">
    <source>
        <dbReference type="Proteomes" id="UP000183788"/>
    </source>
</evidence>
<protein>
    <submittedName>
        <fullName evidence="2">Uncharacterized protein</fullName>
    </submittedName>
</protein>
<feature type="region of interest" description="Disordered" evidence="1">
    <location>
        <begin position="1"/>
        <end position="31"/>
    </location>
</feature>
<dbReference type="STRING" id="1004.SAMN05661012_00692"/>
<gene>
    <name evidence="2" type="ORF">SAMN05661012_00692</name>
</gene>
<dbReference type="EMBL" id="FPIZ01000002">
    <property type="protein sequence ID" value="SFW24136.1"/>
    <property type="molecule type" value="Genomic_DNA"/>
</dbReference>